<dbReference type="Proteomes" id="UP000674425">
    <property type="component" value="Unassembled WGS sequence"/>
</dbReference>
<sequence>MPQEPDEPDFPLDANGPAYTLRQDRDGVPLSYVGEKLGRAIQELHRHAQRCQGERDELRGAMYYLLVAHLGLHNMLGKANDHTLTDRLLNGSSQHLETWLRLVDREGDVRGLAELGD</sequence>
<reference evidence="2 3" key="1">
    <citation type="submission" date="2021-02" db="EMBL/GenBank/DDBJ databases">
        <authorList>
            <person name="Vanwijnsberghe S."/>
        </authorList>
    </citation>
    <scope>NUCLEOTIDE SEQUENCE [LARGE SCALE GENOMIC DNA]</scope>
    <source>
        <strain evidence="2 3">R-69658</strain>
    </source>
</reference>
<proteinExistence type="predicted"/>
<protein>
    <submittedName>
        <fullName evidence="2">Uncharacterized protein</fullName>
    </submittedName>
</protein>
<evidence type="ECO:0000256" key="1">
    <source>
        <dbReference type="SAM" id="MobiDB-lite"/>
    </source>
</evidence>
<evidence type="ECO:0000313" key="3">
    <source>
        <dbReference type="Proteomes" id="UP000674425"/>
    </source>
</evidence>
<comment type="caution">
    <text evidence="2">The sequence shown here is derived from an EMBL/GenBank/DDBJ whole genome shotgun (WGS) entry which is preliminary data.</text>
</comment>
<keyword evidence="3" id="KW-1185">Reference proteome</keyword>
<gene>
    <name evidence="2" type="ORF">R69658_07579</name>
</gene>
<organism evidence="2 3">
    <name type="scientific">Paraburkholderia aspalathi</name>
    <dbReference type="NCBI Taxonomy" id="1324617"/>
    <lineage>
        <taxon>Bacteria</taxon>
        <taxon>Pseudomonadati</taxon>
        <taxon>Pseudomonadota</taxon>
        <taxon>Betaproteobacteria</taxon>
        <taxon>Burkholderiales</taxon>
        <taxon>Burkholderiaceae</taxon>
        <taxon>Paraburkholderia</taxon>
    </lineage>
</organism>
<dbReference type="EMBL" id="CAJNAU010000158">
    <property type="protein sequence ID" value="CAE6860209.1"/>
    <property type="molecule type" value="Genomic_DNA"/>
</dbReference>
<dbReference type="RefSeq" id="WP_200622546.1">
    <property type="nucleotide sequence ID" value="NZ_CAJNAU010000158.1"/>
</dbReference>
<accession>A0ABN7NE40</accession>
<evidence type="ECO:0000313" key="2">
    <source>
        <dbReference type="EMBL" id="CAE6860209.1"/>
    </source>
</evidence>
<feature type="region of interest" description="Disordered" evidence="1">
    <location>
        <begin position="1"/>
        <end position="25"/>
    </location>
</feature>
<name>A0ABN7NE40_9BURK</name>
<feature type="compositionally biased region" description="Acidic residues" evidence="1">
    <location>
        <begin position="1"/>
        <end position="10"/>
    </location>
</feature>